<feature type="transmembrane region" description="Helical" evidence="7">
    <location>
        <begin position="212"/>
        <end position="237"/>
    </location>
</feature>
<dbReference type="Gene3D" id="1.10.3720.10">
    <property type="entry name" value="MetI-like"/>
    <property type="match status" value="1"/>
</dbReference>
<accession>A0A3D9I449</accession>
<dbReference type="GO" id="GO:0005886">
    <property type="term" value="C:plasma membrane"/>
    <property type="evidence" value="ECO:0007669"/>
    <property type="project" value="UniProtKB-SubCell"/>
</dbReference>
<keyword evidence="9" id="KW-0762">Sugar transport</keyword>
<feature type="transmembrane region" description="Helical" evidence="7">
    <location>
        <begin position="120"/>
        <end position="140"/>
    </location>
</feature>
<dbReference type="InterPro" id="IPR051393">
    <property type="entry name" value="ABC_transporter_permease"/>
</dbReference>
<evidence type="ECO:0000256" key="4">
    <source>
        <dbReference type="ARBA" id="ARBA00022692"/>
    </source>
</evidence>
<protein>
    <submittedName>
        <fullName evidence="9">Multiple sugar transport system permease protein</fullName>
    </submittedName>
</protein>
<feature type="transmembrane region" description="Helical" evidence="7">
    <location>
        <begin position="167"/>
        <end position="191"/>
    </location>
</feature>
<dbReference type="InterPro" id="IPR035906">
    <property type="entry name" value="MetI-like_sf"/>
</dbReference>
<keyword evidence="2 7" id="KW-0813">Transport</keyword>
<keyword evidence="6 7" id="KW-0472">Membrane</keyword>
<keyword evidence="5 7" id="KW-1133">Transmembrane helix</keyword>
<comment type="similarity">
    <text evidence="7">Belongs to the binding-protein-dependent transport system permease family.</text>
</comment>
<name>A0A3D9I449_9BACL</name>
<sequence>MRDMHKNADVIKSAKKKRRMSPDALWAFILLIPLFVGIGLVYYSALFGFTMSFTSWDIVRKAEWIGISNYRTLIEDDLVWKAMSNTLIFLVITIPAKIILGFLLAVLLNQKLRGIQFFRLTYFFPTACSVVAIALVWGYMYGADGFLNQMLQGLGLSKVYWMDENHAMSSIAIMTLWVGMGYIALLFLAGLQNVPTDYYEASRVDGASKFQQMWKITIPLVTPTTFFILVTQIITAFQMFGEVYLLSGPANSTLTIVQYIFKEAFQGFRMGYASALSYILIVVILIVTVVQLKVQKRWVHYDL</sequence>
<gene>
    <name evidence="9" type="ORF">DFP98_13982</name>
</gene>
<feature type="transmembrane region" description="Helical" evidence="7">
    <location>
        <begin position="87"/>
        <end position="108"/>
    </location>
</feature>
<comment type="caution">
    <text evidence="9">The sequence shown here is derived from an EMBL/GenBank/DDBJ whole genome shotgun (WGS) entry which is preliminary data.</text>
</comment>
<dbReference type="GO" id="GO:0055085">
    <property type="term" value="P:transmembrane transport"/>
    <property type="evidence" value="ECO:0007669"/>
    <property type="project" value="InterPro"/>
</dbReference>
<dbReference type="EMBL" id="QRDZ01000039">
    <property type="protein sequence ID" value="RED56524.1"/>
    <property type="molecule type" value="Genomic_DNA"/>
</dbReference>
<dbReference type="PANTHER" id="PTHR30193">
    <property type="entry name" value="ABC TRANSPORTER PERMEASE PROTEIN"/>
    <property type="match status" value="1"/>
</dbReference>
<keyword evidence="4 7" id="KW-0812">Transmembrane</keyword>
<keyword evidence="10" id="KW-1185">Reference proteome</keyword>
<feature type="transmembrane region" description="Helical" evidence="7">
    <location>
        <begin position="24"/>
        <end position="45"/>
    </location>
</feature>
<evidence type="ECO:0000256" key="5">
    <source>
        <dbReference type="ARBA" id="ARBA00022989"/>
    </source>
</evidence>
<dbReference type="OrthoDB" id="9788108at2"/>
<evidence type="ECO:0000313" key="9">
    <source>
        <dbReference type="EMBL" id="RED56524.1"/>
    </source>
</evidence>
<feature type="transmembrane region" description="Helical" evidence="7">
    <location>
        <begin position="273"/>
        <end position="294"/>
    </location>
</feature>
<evidence type="ECO:0000256" key="1">
    <source>
        <dbReference type="ARBA" id="ARBA00004651"/>
    </source>
</evidence>
<reference evidence="9 10" key="1">
    <citation type="submission" date="2018-07" db="EMBL/GenBank/DDBJ databases">
        <title>Genomic Encyclopedia of Type Strains, Phase III (KMG-III): the genomes of soil and plant-associated and newly described type strains.</title>
        <authorList>
            <person name="Whitman W."/>
        </authorList>
    </citation>
    <scope>NUCLEOTIDE SEQUENCE [LARGE SCALE GENOMIC DNA]</scope>
    <source>
        <strain evidence="9 10">CECT 7287</strain>
    </source>
</reference>
<dbReference type="Proteomes" id="UP000256977">
    <property type="component" value="Unassembled WGS sequence"/>
</dbReference>
<dbReference type="Pfam" id="PF00528">
    <property type="entry name" value="BPD_transp_1"/>
    <property type="match status" value="1"/>
</dbReference>
<feature type="domain" description="ABC transmembrane type-1" evidence="8">
    <location>
        <begin position="83"/>
        <end position="291"/>
    </location>
</feature>
<comment type="subcellular location">
    <subcellularLocation>
        <location evidence="1 7">Cell membrane</location>
        <topology evidence="1 7">Multi-pass membrane protein</topology>
    </subcellularLocation>
</comment>
<evidence type="ECO:0000256" key="7">
    <source>
        <dbReference type="RuleBase" id="RU363032"/>
    </source>
</evidence>
<dbReference type="AlphaFoldDB" id="A0A3D9I449"/>
<dbReference type="InterPro" id="IPR000515">
    <property type="entry name" value="MetI-like"/>
</dbReference>
<evidence type="ECO:0000259" key="8">
    <source>
        <dbReference type="PROSITE" id="PS50928"/>
    </source>
</evidence>
<dbReference type="SUPFAM" id="SSF161098">
    <property type="entry name" value="MetI-like"/>
    <property type="match status" value="1"/>
</dbReference>
<proteinExistence type="inferred from homology"/>
<evidence type="ECO:0000256" key="2">
    <source>
        <dbReference type="ARBA" id="ARBA00022448"/>
    </source>
</evidence>
<evidence type="ECO:0000313" key="10">
    <source>
        <dbReference type="Proteomes" id="UP000256977"/>
    </source>
</evidence>
<evidence type="ECO:0000256" key="3">
    <source>
        <dbReference type="ARBA" id="ARBA00022475"/>
    </source>
</evidence>
<dbReference type="CDD" id="cd06261">
    <property type="entry name" value="TM_PBP2"/>
    <property type="match status" value="1"/>
</dbReference>
<keyword evidence="3" id="KW-1003">Cell membrane</keyword>
<evidence type="ECO:0000256" key="6">
    <source>
        <dbReference type="ARBA" id="ARBA00023136"/>
    </source>
</evidence>
<dbReference type="PANTHER" id="PTHR30193:SF37">
    <property type="entry name" value="INNER MEMBRANE ABC TRANSPORTER PERMEASE PROTEIN YCJO"/>
    <property type="match status" value="1"/>
</dbReference>
<organism evidence="9 10">
    <name type="scientific">Cohnella phaseoli</name>
    <dbReference type="NCBI Taxonomy" id="456490"/>
    <lineage>
        <taxon>Bacteria</taxon>
        <taxon>Bacillati</taxon>
        <taxon>Bacillota</taxon>
        <taxon>Bacilli</taxon>
        <taxon>Bacillales</taxon>
        <taxon>Paenibacillaceae</taxon>
        <taxon>Cohnella</taxon>
    </lineage>
</organism>
<dbReference type="PROSITE" id="PS50928">
    <property type="entry name" value="ABC_TM1"/>
    <property type="match status" value="1"/>
</dbReference>